<dbReference type="EMBL" id="BMJQ01000004">
    <property type="protein sequence ID" value="GGF14376.1"/>
    <property type="molecule type" value="Genomic_DNA"/>
</dbReference>
<dbReference type="Pfam" id="PF02156">
    <property type="entry name" value="Glyco_hydro_26"/>
    <property type="match status" value="1"/>
</dbReference>
<name>A0A8J2YSZ2_9PROT</name>
<accession>A0A8J2YSZ2</accession>
<keyword evidence="1 3" id="KW-0378">Hydrolase</keyword>
<dbReference type="Gene3D" id="3.20.20.80">
    <property type="entry name" value="Glycosidases"/>
    <property type="match status" value="1"/>
</dbReference>
<dbReference type="PROSITE" id="PS51764">
    <property type="entry name" value="GH26"/>
    <property type="match status" value="1"/>
</dbReference>
<dbReference type="Proteomes" id="UP000646365">
    <property type="component" value="Unassembled WGS sequence"/>
</dbReference>
<evidence type="ECO:0000259" key="4">
    <source>
        <dbReference type="PROSITE" id="PS51764"/>
    </source>
</evidence>
<feature type="domain" description="GH26" evidence="4">
    <location>
        <begin position="1"/>
        <end position="304"/>
    </location>
</feature>
<dbReference type="GO" id="GO:0004553">
    <property type="term" value="F:hydrolase activity, hydrolyzing O-glycosyl compounds"/>
    <property type="evidence" value="ECO:0007669"/>
    <property type="project" value="InterPro"/>
</dbReference>
<organism evidence="5 6">
    <name type="scientific">Aliidongia dinghuensis</name>
    <dbReference type="NCBI Taxonomy" id="1867774"/>
    <lineage>
        <taxon>Bacteria</taxon>
        <taxon>Pseudomonadati</taxon>
        <taxon>Pseudomonadota</taxon>
        <taxon>Alphaproteobacteria</taxon>
        <taxon>Rhodospirillales</taxon>
        <taxon>Dongiaceae</taxon>
        <taxon>Aliidongia</taxon>
    </lineage>
</organism>
<evidence type="ECO:0000256" key="3">
    <source>
        <dbReference type="PROSITE-ProRule" id="PRU01100"/>
    </source>
</evidence>
<reference evidence="5" key="1">
    <citation type="journal article" date="2014" name="Int. J. Syst. Evol. Microbiol.">
        <title>Complete genome sequence of Corynebacterium casei LMG S-19264T (=DSM 44701T), isolated from a smear-ripened cheese.</title>
        <authorList>
            <consortium name="US DOE Joint Genome Institute (JGI-PGF)"/>
            <person name="Walter F."/>
            <person name="Albersmeier A."/>
            <person name="Kalinowski J."/>
            <person name="Ruckert C."/>
        </authorList>
    </citation>
    <scope>NUCLEOTIDE SEQUENCE</scope>
    <source>
        <strain evidence="5">CGMCC 1.15725</strain>
    </source>
</reference>
<evidence type="ECO:0000313" key="6">
    <source>
        <dbReference type="Proteomes" id="UP000646365"/>
    </source>
</evidence>
<feature type="active site" description="Proton donor" evidence="3">
    <location>
        <position position="130"/>
    </location>
</feature>
<dbReference type="InterPro" id="IPR017853">
    <property type="entry name" value="GH"/>
</dbReference>
<protein>
    <recommendedName>
        <fullName evidence="4">GH26 domain-containing protein</fullName>
    </recommendedName>
</protein>
<gene>
    <name evidence="5" type="ORF">GCM10011611_20220</name>
</gene>
<evidence type="ECO:0000313" key="5">
    <source>
        <dbReference type="EMBL" id="GGF14376.1"/>
    </source>
</evidence>
<proteinExistence type="inferred from homology"/>
<keyword evidence="2 3" id="KW-0326">Glycosidase</keyword>
<comment type="caution">
    <text evidence="5">The sequence shown here is derived from an EMBL/GenBank/DDBJ whole genome shotgun (WGS) entry which is preliminary data.</text>
</comment>
<dbReference type="SUPFAM" id="SSF51445">
    <property type="entry name" value="(Trans)glycosidases"/>
    <property type="match status" value="1"/>
</dbReference>
<evidence type="ECO:0000256" key="2">
    <source>
        <dbReference type="ARBA" id="ARBA00023295"/>
    </source>
</evidence>
<dbReference type="InterPro" id="IPR022790">
    <property type="entry name" value="GH26_dom"/>
</dbReference>
<keyword evidence="6" id="KW-1185">Reference proteome</keyword>
<sequence>MAAAAAVSFPWSICSAQAAETGLYAGPGCYGLTHLSRFDAWLGEPVHHVTENLDQSSWSNLVSDAEWSIGCYAKVRSTTSFTFSIPMLTEDGASTLAKGAAGEYDQYFTQIAKILVAHDLSTSIIRIGWEFNGNWQPWSSHKDNVHFMSYYRRIVSLMRAVPGARFQFEWCPNVGTGSLAPDQSYPGDDFVDIVGMDVYDGHYSAIDAAADSRWNYFVTRDYGLQWQVDFANAHGKRFSLPEWACCGASTGDDPYFINQMARWLRNNGYLYADYWDSNTVYRGELSNGQYPMAAAAYLADFGAR</sequence>
<dbReference type="AlphaFoldDB" id="A0A8J2YSZ2"/>
<comment type="similarity">
    <text evidence="3">Belongs to the glycosyl hydrolase 26 family.</text>
</comment>
<evidence type="ECO:0000256" key="1">
    <source>
        <dbReference type="ARBA" id="ARBA00022801"/>
    </source>
</evidence>
<feature type="active site" description="Nucleophile" evidence="3">
    <location>
        <position position="242"/>
    </location>
</feature>
<reference evidence="5" key="2">
    <citation type="submission" date="2020-09" db="EMBL/GenBank/DDBJ databases">
        <authorList>
            <person name="Sun Q."/>
            <person name="Zhou Y."/>
        </authorList>
    </citation>
    <scope>NUCLEOTIDE SEQUENCE</scope>
    <source>
        <strain evidence="5">CGMCC 1.15725</strain>
    </source>
</reference>